<evidence type="ECO:0000256" key="3">
    <source>
        <dbReference type="ARBA" id="ARBA00023085"/>
    </source>
</evidence>
<evidence type="ECO:0000256" key="1">
    <source>
        <dbReference type="ARBA" id="ARBA00008891"/>
    </source>
</evidence>
<organism evidence="6 9">
    <name type="scientific">Pseudoduganella albidiflava</name>
    <dbReference type="NCBI Taxonomy" id="321983"/>
    <lineage>
        <taxon>Bacteria</taxon>
        <taxon>Pseudomonadati</taxon>
        <taxon>Pseudomonadota</taxon>
        <taxon>Betaproteobacteria</taxon>
        <taxon>Burkholderiales</taxon>
        <taxon>Oxalobacteraceae</taxon>
        <taxon>Telluria group</taxon>
        <taxon>Pseudoduganella</taxon>
    </lineage>
</organism>
<dbReference type="GO" id="GO:0042545">
    <property type="term" value="P:cell wall modification"/>
    <property type="evidence" value="ECO:0007669"/>
    <property type="project" value="InterPro"/>
</dbReference>
<keyword evidence="4" id="KW-0732">Signal</keyword>
<evidence type="ECO:0000313" key="6">
    <source>
        <dbReference type="EMBL" id="GGY30000.1"/>
    </source>
</evidence>
<reference evidence="7 8" key="2">
    <citation type="submission" date="2019-02" db="EMBL/GenBank/DDBJ databases">
        <title>Draft Genome Sequences of Six Type Strains of the Genus Massilia.</title>
        <authorList>
            <person name="Miess H."/>
            <person name="Frediansyhah A."/>
            <person name="Gross H."/>
        </authorList>
    </citation>
    <scope>NUCLEOTIDE SEQUENCE [LARGE SCALE GENOMIC DNA]</scope>
    <source>
        <strain evidence="7 8">DSM 17472</strain>
    </source>
</reference>
<dbReference type="OrthoDB" id="9804661at2"/>
<name>A0A411WVQ7_9BURK</name>
<dbReference type="Proteomes" id="UP000292307">
    <property type="component" value="Chromosome"/>
</dbReference>
<dbReference type="Gene3D" id="2.60.120.560">
    <property type="entry name" value="Exo-inulinase, domain 1"/>
    <property type="match status" value="1"/>
</dbReference>
<gene>
    <name evidence="7" type="ORF">EYF70_08500</name>
    <name evidence="6" type="ORF">GCM10007387_09520</name>
</gene>
<feature type="domain" description="Pectinesterase catalytic" evidence="5">
    <location>
        <begin position="440"/>
        <end position="708"/>
    </location>
</feature>
<proteinExistence type="inferred from homology"/>
<dbReference type="InterPro" id="IPR012334">
    <property type="entry name" value="Pectin_lyas_fold"/>
</dbReference>
<dbReference type="InterPro" id="IPR013320">
    <property type="entry name" value="ConA-like_dom_sf"/>
</dbReference>
<keyword evidence="8" id="KW-1185">Reference proteome</keyword>
<dbReference type="Gene3D" id="2.160.20.10">
    <property type="entry name" value="Single-stranded right-handed beta-helix, Pectin lyase-like"/>
    <property type="match status" value="1"/>
</dbReference>
<evidence type="ECO:0000313" key="9">
    <source>
        <dbReference type="Proteomes" id="UP000628442"/>
    </source>
</evidence>
<dbReference type="InterPro" id="IPR011050">
    <property type="entry name" value="Pectin_lyase_fold/virulence"/>
</dbReference>
<dbReference type="SUPFAM" id="SSF49899">
    <property type="entry name" value="Concanavalin A-like lectins/glucanases"/>
    <property type="match status" value="1"/>
</dbReference>
<dbReference type="EMBL" id="CP036401">
    <property type="protein sequence ID" value="QBI00881.1"/>
    <property type="molecule type" value="Genomic_DNA"/>
</dbReference>
<dbReference type="RefSeq" id="WP_131145009.1">
    <property type="nucleotide sequence ID" value="NZ_BMWV01000002.1"/>
</dbReference>
<dbReference type="SUPFAM" id="SSF51126">
    <property type="entry name" value="Pectin lyase-like"/>
    <property type="match status" value="1"/>
</dbReference>
<feature type="signal peptide" evidence="4">
    <location>
        <begin position="1"/>
        <end position="20"/>
    </location>
</feature>
<dbReference type="Pfam" id="PF01095">
    <property type="entry name" value="Pectinesterase"/>
    <property type="match status" value="1"/>
</dbReference>
<dbReference type="PANTHER" id="PTHR31321">
    <property type="entry name" value="ACYL-COA THIOESTER HYDROLASE YBHC-RELATED"/>
    <property type="match status" value="1"/>
</dbReference>
<accession>A0A411WVQ7</accession>
<dbReference type="InterPro" id="IPR000070">
    <property type="entry name" value="Pectinesterase_cat"/>
</dbReference>
<keyword evidence="3" id="KW-0063">Aspartyl esterase</keyword>
<keyword evidence="2" id="KW-0378">Hydrolase</keyword>
<dbReference type="GO" id="GO:0009279">
    <property type="term" value="C:cell outer membrane"/>
    <property type="evidence" value="ECO:0007669"/>
    <property type="project" value="TreeGrafter"/>
</dbReference>
<dbReference type="AlphaFoldDB" id="A0A411WVQ7"/>
<dbReference type="Proteomes" id="UP000628442">
    <property type="component" value="Unassembled WGS sequence"/>
</dbReference>
<evidence type="ECO:0000256" key="4">
    <source>
        <dbReference type="SAM" id="SignalP"/>
    </source>
</evidence>
<comment type="similarity">
    <text evidence="1">Belongs to the pectinesterase family.</text>
</comment>
<dbReference type="GO" id="GO:0030599">
    <property type="term" value="F:pectinesterase activity"/>
    <property type="evidence" value="ECO:0007669"/>
    <property type="project" value="InterPro"/>
</dbReference>
<reference evidence="6" key="1">
    <citation type="journal article" date="2014" name="Int. J. Syst. Evol. Microbiol.">
        <title>Complete genome sequence of Corynebacterium casei LMG S-19264T (=DSM 44701T), isolated from a smear-ripened cheese.</title>
        <authorList>
            <consortium name="US DOE Joint Genome Institute (JGI-PGF)"/>
            <person name="Walter F."/>
            <person name="Albersmeier A."/>
            <person name="Kalinowski J."/>
            <person name="Ruckert C."/>
        </authorList>
    </citation>
    <scope>NUCLEOTIDE SEQUENCE</scope>
    <source>
        <strain evidence="6">KCTC 12343</strain>
    </source>
</reference>
<evidence type="ECO:0000256" key="2">
    <source>
        <dbReference type="ARBA" id="ARBA00022801"/>
    </source>
</evidence>
<evidence type="ECO:0000313" key="8">
    <source>
        <dbReference type="Proteomes" id="UP000292307"/>
    </source>
</evidence>
<feature type="chain" id="PRO_5044601629" description="Pectinesterase catalytic domain-containing protein" evidence="4">
    <location>
        <begin position="21"/>
        <end position="777"/>
    </location>
</feature>
<evidence type="ECO:0000313" key="7">
    <source>
        <dbReference type="EMBL" id="QBI00881.1"/>
    </source>
</evidence>
<dbReference type="EMBL" id="BMWV01000002">
    <property type="protein sequence ID" value="GGY30000.1"/>
    <property type="molecule type" value="Genomic_DNA"/>
</dbReference>
<dbReference type="PANTHER" id="PTHR31321:SF57">
    <property type="entry name" value="PECTINESTERASE 53-RELATED"/>
    <property type="match status" value="1"/>
</dbReference>
<evidence type="ECO:0000259" key="5">
    <source>
        <dbReference type="Pfam" id="PF01095"/>
    </source>
</evidence>
<protein>
    <recommendedName>
        <fullName evidence="5">Pectinesterase catalytic domain-containing protein</fullName>
    </recommendedName>
</protein>
<sequence>MGPRIAACAAMMAVSISAAAAGQVVRIDAGAPVRTAGATAADAWVEARFRPLAAQGGDGKLYVVGRYQDEGNWYGAGLSFQSAAKRMQVEIVRMQGGQLTRLKGFGRAAAADGRFHTVRLEMAGSTLVVYLDGERVTNVTDTALPRGGRTGMVASGTAFEASIPVTGDPAQKPARLALARAPQLAQLTLGDGPVRLDVSALGTYRQAGDPAAAIPTGKPGTFLTTASPPTATAFGAMPFRFTATAANPALVRAEANAGFVTLTPLAAGATTVTLASVDDPNVLSVFDVRVAERKEASGGAYRLGGAVAPAVGERNVPYDTPLRLRFDAMPTLGAAGAVRVYRKRDGALVDTVHAGGEYDRLGYEGQSYRRAVRLQPIAIEGRNAIVHLHSAKLAPGEEYLVTVDDGVFNGRFNGQPFAGVGREHGWTFRTRAAIPRSDRLVVDDDGAADFRTVQGALNHVMRHGARTAPATVDIRDGRYQELLYLRGKDNVTLRGQSRDGVVIDALNGDGLNPGSGTAQDAQSPGISGGRAIFLVEDADLLTLDTLTIRNSTLRASPNGGQVEALFFNSEGRLVAKNASFFSEQDTIQVRGYAWFYRTLIAGNVDFIWGNNRAALFEDSEIRTVGDSANSNNGGYLLQARTMSAGDRGFLFVNSRLTHGPGPTGNDVPAGATWLARSPGYATAWDHIAFIDCRMGPHIAPAGWAGPNAKQPVPNPAVATATAGWREFGSMDLDGKPLDTSQRVHGRVLGAAEAKEAYGSRAAFFSGFGGGKGWNPVP</sequence>
<reference evidence="6" key="3">
    <citation type="submission" date="2022-12" db="EMBL/GenBank/DDBJ databases">
        <authorList>
            <person name="Sun Q."/>
            <person name="Kim S."/>
        </authorList>
    </citation>
    <scope>NUCLEOTIDE SEQUENCE</scope>
    <source>
        <strain evidence="6">KCTC 12343</strain>
    </source>
</reference>